<dbReference type="SUPFAM" id="SSF81383">
    <property type="entry name" value="F-box domain"/>
    <property type="match status" value="1"/>
</dbReference>
<name>A0A803MC32_CHEQI</name>
<dbReference type="PROSITE" id="PS50181">
    <property type="entry name" value="FBOX"/>
    <property type="match status" value="1"/>
</dbReference>
<keyword evidence="4" id="KW-1185">Reference proteome</keyword>
<dbReference type="Gene3D" id="1.20.1280.50">
    <property type="match status" value="1"/>
</dbReference>
<dbReference type="InterPro" id="IPR036047">
    <property type="entry name" value="F-box-like_dom_sf"/>
</dbReference>
<feature type="transmembrane region" description="Helical" evidence="1">
    <location>
        <begin position="629"/>
        <end position="650"/>
    </location>
</feature>
<dbReference type="Gramene" id="AUR62027025-RA">
    <property type="protein sequence ID" value="AUR62027025-RA:cds"/>
    <property type="gene ID" value="AUR62027025"/>
</dbReference>
<reference evidence="3" key="2">
    <citation type="submission" date="2021-03" db="UniProtKB">
        <authorList>
            <consortium name="EnsemblPlants"/>
        </authorList>
    </citation>
    <scope>IDENTIFICATION</scope>
</reference>
<dbReference type="Pfam" id="PF12937">
    <property type="entry name" value="F-box-like"/>
    <property type="match status" value="1"/>
</dbReference>
<keyword evidence="1" id="KW-1133">Transmembrane helix</keyword>
<dbReference type="PANTHER" id="PTHR47602:SF2">
    <property type="entry name" value="F-BOX PROTEIN SKIP22"/>
    <property type="match status" value="1"/>
</dbReference>
<dbReference type="PANTHER" id="PTHR47602">
    <property type="entry name" value="F-BOX PROTEIN SKIP22"/>
    <property type="match status" value="1"/>
</dbReference>
<evidence type="ECO:0000313" key="4">
    <source>
        <dbReference type="Proteomes" id="UP000596660"/>
    </source>
</evidence>
<dbReference type="CDD" id="cd22165">
    <property type="entry name" value="F-box_AtSKIP22-like"/>
    <property type="match status" value="1"/>
</dbReference>
<evidence type="ECO:0000313" key="3">
    <source>
        <dbReference type="EnsemblPlants" id="AUR62027025-RA:cds"/>
    </source>
</evidence>
<dbReference type="Proteomes" id="UP000596660">
    <property type="component" value="Unplaced"/>
</dbReference>
<proteinExistence type="predicted"/>
<dbReference type="EnsemblPlants" id="AUR62027025-RA">
    <property type="protein sequence ID" value="AUR62027025-RA:cds"/>
    <property type="gene ID" value="AUR62027025"/>
</dbReference>
<organism evidence="3 4">
    <name type="scientific">Chenopodium quinoa</name>
    <name type="common">Quinoa</name>
    <dbReference type="NCBI Taxonomy" id="63459"/>
    <lineage>
        <taxon>Eukaryota</taxon>
        <taxon>Viridiplantae</taxon>
        <taxon>Streptophyta</taxon>
        <taxon>Embryophyta</taxon>
        <taxon>Tracheophyta</taxon>
        <taxon>Spermatophyta</taxon>
        <taxon>Magnoliopsida</taxon>
        <taxon>eudicotyledons</taxon>
        <taxon>Gunneridae</taxon>
        <taxon>Pentapetalae</taxon>
        <taxon>Caryophyllales</taxon>
        <taxon>Chenopodiaceae</taxon>
        <taxon>Chenopodioideae</taxon>
        <taxon>Atripliceae</taxon>
        <taxon>Chenopodium</taxon>
    </lineage>
</organism>
<dbReference type="OMA" id="NTHIVQE"/>
<protein>
    <recommendedName>
        <fullName evidence="2">F-box domain-containing protein</fullName>
    </recommendedName>
</protein>
<evidence type="ECO:0000256" key="1">
    <source>
        <dbReference type="SAM" id="Phobius"/>
    </source>
</evidence>
<accession>A0A803MC32</accession>
<dbReference type="InterPro" id="IPR001810">
    <property type="entry name" value="F-box_dom"/>
</dbReference>
<keyword evidence="1" id="KW-0472">Membrane</keyword>
<feature type="transmembrane region" description="Helical" evidence="1">
    <location>
        <begin position="593"/>
        <end position="617"/>
    </location>
</feature>
<dbReference type="SMART" id="SM00256">
    <property type="entry name" value="FBOX"/>
    <property type="match status" value="1"/>
</dbReference>
<reference evidence="3" key="1">
    <citation type="journal article" date="2017" name="Nature">
        <title>The genome of Chenopodium quinoa.</title>
        <authorList>
            <person name="Jarvis D.E."/>
            <person name="Ho Y.S."/>
            <person name="Lightfoot D.J."/>
            <person name="Schmoeckel S.M."/>
            <person name="Li B."/>
            <person name="Borm T.J.A."/>
            <person name="Ohyanagi H."/>
            <person name="Mineta K."/>
            <person name="Michell C.T."/>
            <person name="Saber N."/>
            <person name="Kharbatia N.M."/>
            <person name="Rupper R.R."/>
            <person name="Sharp A.R."/>
            <person name="Dally N."/>
            <person name="Boughton B.A."/>
            <person name="Woo Y.H."/>
            <person name="Gao G."/>
            <person name="Schijlen E.G.W.M."/>
            <person name="Guo X."/>
            <person name="Momin A.A."/>
            <person name="Negrao S."/>
            <person name="Al-Babili S."/>
            <person name="Gehring C."/>
            <person name="Roessner U."/>
            <person name="Jung C."/>
            <person name="Murphy K."/>
            <person name="Arold S.T."/>
            <person name="Gojobori T."/>
            <person name="van der Linden C.G."/>
            <person name="van Loo E.N."/>
            <person name="Jellen E.N."/>
            <person name="Maughan P.J."/>
            <person name="Tester M."/>
        </authorList>
    </citation>
    <scope>NUCLEOTIDE SEQUENCE [LARGE SCALE GENOMIC DNA]</scope>
    <source>
        <strain evidence="3">cv. PI 614886</strain>
    </source>
</reference>
<sequence length="676" mass="76047">MKLRLRSFESKETHKIEVPNTFNLQQLKEFFFLQLFPSSSSALQHQNLLLSLNRKEELCGSSPEDSIQSLGVTSGDLIYYSTNPFAFSSQIPNSSGNSRETRVNIEEFNELVNTQKVDSGKLDELDVPSVEFRDLNDAQVEGTSNLTNPNDTGNLENTQMIEFSKVDELIGSSARTREIVDAQLEGSSNLNDPNVENSIDLVEEIDGMEVDDESESDGNYRFSVPSFLKKVYVKEVGDAAANGDHKLLVIAVHAVLLESGFVAYDSVSHRKVEGFHLADVWPSLAFGMTLHYTLPEVSTSEVVETVVLNFQSMGKFVNIYGSLPKKGFGVHRVCLDEPRFLPALSFIWKRGDDSRSHDEMDDSKKLSPNQEIFEFWKIVKDGLSYPLLIDLCERVGVVPPPCFMRLPTELKLKILESLPAVDVAKVECVCSELRFVASNNDLWKLKYEEEFGNTALSQRERQWKAKFSSVWEIRKRRKKICRPLQFREPPHFRPLFPGRRDPNLLGSPFIIGGDYDHLPTFGLPQHPGRRTFRRNYDLGGPSSALGLAHISCVWNAHLAALLCFHRKGKPGPVSSLVSYEKVSKRARKAVRSVLPVAISTKLVGFAVNGLIILSFLWVLKAFLEVICTLGSVVFVSILLIRGVWSCVLYLQEGRSRHINGFDDDDQPSWTRAQPVT</sequence>
<feature type="domain" description="F-box" evidence="2">
    <location>
        <begin position="400"/>
        <end position="446"/>
    </location>
</feature>
<dbReference type="Gene3D" id="3.40.1000.30">
    <property type="match status" value="1"/>
</dbReference>
<evidence type="ECO:0000259" key="2">
    <source>
        <dbReference type="PROSITE" id="PS50181"/>
    </source>
</evidence>
<keyword evidence="1" id="KW-0812">Transmembrane</keyword>
<dbReference type="AlphaFoldDB" id="A0A803MC32"/>